<protein>
    <submittedName>
        <fullName evidence="7">LisH domain-containing protein ARMC9 isoform X2</fullName>
    </submittedName>
</protein>
<dbReference type="GO" id="GO:0005813">
    <property type="term" value="C:centrosome"/>
    <property type="evidence" value="ECO:0007669"/>
    <property type="project" value="UniProtKB-SubCell"/>
</dbReference>
<comment type="subcellular location">
    <subcellularLocation>
        <location evidence="1">Cytoplasm</location>
        <location evidence="1">Cytoskeleton</location>
        <location evidence="1">Cilium basal body</location>
    </subcellularLocation>
</comment>
<feature type="region of interest" description="Disordered" evidence="4">
    <location>
        <begin position="594"/>
        <end position="623"/>
    </location>
</feature>
<evidence type="ECO:0000259" key="5">
    <source>
        <dbReference type="Pfam" id="PF21050"/>
    </source>
</evidence>
<dbReference type="GO" id="GO:0005814">
    <property type="term" value="C:centriole"/>
    <property type="evidence" value="ECO:0007669"/>
    <property type="project" value="TreeGrafter"/>
</dbReference>
<dbReference type="GO" id="GO:0097542">
    <property type="term" value="C:ciliary tip"/>
    <property type="evidence" value="ECO:0007669"/>
    <property type="project" value="TreeGrafter"/>
</dbReference>
<feature type="region of interest" description="Disordered" evidence="4">
    <location>
        <begin position="831"/>
        <end position="942"/>
    </location>
</feature>
<feature type="compositionally biased region" description="Polar residues" evidence="4">
    <location>
        <begin position="727"/>
        <end position="745"/>
    </location>
</feature>
<dbReference type="Pfam" id="PF21050">
    <property type="entry name" value="ARMC9_ARM"/>
    <property type="match status" value="1"/>
</dbReference>
<dbReference type="GO" id="GO:0036064">
    <property type="term" value="C:ciliary basal body"/>
    <property type="evidence" value="ECO:0007669"/>
    <property type="project" value="InterPro"/>
</dbReference>
<dbReference type="EMBL" id="JAKMXF010000222">
    <property type="protein sequence ID" value="KAI6654686.1"/>
    <property type="molecule type" value="Genomic_DNA"/>
</dbReference>
<dbReference type="InterPro" id="IPR040369">
    <property type="entry name" value="ARMC9"/>
</dbReference>
<feature type="compositionally biased region" description="Polar residues" evidence="4">
    <location>
        <begin position="662"/>
        <end position="673"/>
    </location>
</feature>
<dbReference type="SUPFAM" id="SSF48371">
    <property type="entry name" value="ARM repeat"/>
    <property type="match status" value="1"/>
</dbReference>
<reference evidence="7 8" key="1">
    <citation type="journal article" date="2023" name="BMC Biol.">
        <title>The compact genome of the sponge Oopsacas minuta (Hexactinellida) is lacking key metazoan core genes.</title>
        <authorList>
            <person name="Santini S."/>
            <person name="Schenkelaars Q."/>
            <person name="Jourda C."/>
            <person name="Duchesne M."/>
            <person name="Belahbib H."/>
            <person name="Rocher C."/>
            <person name="Selva M."/>
            <person name="Riesgo A."/>
            <person name="Vervoort M."/>
            <person name="Leys S.P."/>
            <person name="Kodjabachian L."/>
            <person name="Le Bivic A."/>
            <person name="Borchiellini C."/>
            <person name="Claverie J.M."/>
            <person name="Renard E."/>
        </authorList>
    </citation>
    <scope>NUCLEOTIDE SEQUENCE [LARGE SCALE GENOMIC DNA]</scope>
    <source>
        <strain evidence="7">SPO-2</strain>
    </source>
</reference>
<evidence type="ECO:0000256" key="1">
    <source>
        <dbReference type="ARBA" id="ARBA00004120"/>
    </source>
</evidence>
<dbReference type="Gene3D" id="1.25.10.10">
    <property type="entry name" value="Leucine-rich Repeat Variant"/>
    <property type="match status" value="1"/>
</dbReference>
<dbReference type="PANTHER" id="PTHR14881">
    <property type="entry name" value="LISH DOMAIN-CONTAINING PROTEIN ARMC9"/>
    <property type="match status" value="1"/>
</dbReference>
<evidence type="ECO:0000256" key="4">
    <source>
        <dbReference type="SAM" id="MobiDB-lite"/>
    </source>
</evidence>
<dbReference type="Pfam" id="PF23138">
    <property type="entry name" value="CTLH_Armc9"/>
    <property type="match status" value="1"/>
</dbReference>
<evidence type="ECO:0000259" key="6">
    <source>
        <dbReference type="Pfam" id="PF23138"/>
    </source>
</evidence>
<keyword evidence="2" id="KW-0970">Cilium biogenesis/degradation</keyword>
<proteinExistence type="predicted"/>
<evidence type="ECO:0000313" key="8">
    <source>
        <dbReference type="Proteomes" id="UP001165289"/>
    </source>
</evidence>
<accession>A0AAV7K346</accession>
<feature type="compositionally biased region" description="Polar residues" evidence="4">
    <location>
        <begin position="759"/>
        <end position="772"/>
    </location>
</feature>
<gene>
    <name evidence="7" type="ORF">LOD99_1080</name>
</gene>
<name>A0AAV7K346_9METZ</name>
<evidence type="ECO:0000256" key="3">
    <source>
        <dbReference type="ARBA" id="ARBA00023273"/>
    </source>
</evidence>
<dbReference type="InterPro" id="IPR048959">
    <property type="entry name" value="ARMC9_ARM_dom"/>
</dbReference>
<keyword evidence="3" id="KW-0966">Cell projection</keyword>
<evidence type="ECO:0000313" key="7">
    <source>
        <dbReference type="EMBL" id="KAI6654686.1"/>
    </source>
</evidence>
<dbReference type="AlphaFoldDB" id="A0AAV7K346"/>
<feature type="compositionally biased region" description="Acidic residues" evidence="4">
    <location>
        <begin position="601"/>
        <end position="623"/>
    </location>
</feature>
<keyword evidence="8" id="KW-1185">Reference proteome</keyword>
<dbReference type="InterPro" id="IPR056327">
    <property type="entry name" value="ARMC9_CTLH-like_dom"/>
</dbReference>
<evidence type="ECO:0000256" key="2">
    <source>
        <dbReference type="ARBA" id="ARBA00022794"/>
    </source>
</evidence>
<feature type="domain" description="ARMC9 CTLH-like" evidence="6">
    <location>
        <begin position="74"/>
        <end position="200"/>
    </location>
</feature>
<sequence length="942" mass="105552">MSDISGSVRNARPPASEVELLSLVCEYFFLRGFPQSLGGLESEMKNKGITMNKTPGRKSTIYQDAILHKSFTLNSLVDSFDRGDRDEFLHLWNNNVSTAARESKLGLRLEFQSNLHFAVIPIRLNHATDSKEVIQAKEVFKEYLNERSSQLALEDDMFPFYALPYLKEVRSHPSFQDLFRPSWLQSLRADMETFLQENIQISTEPQLVKIYQGYTGNDSILSEGGDNNREEIEQMRSEYKREQVSYIKRYKSLQESYQTLIDLAMQLVEALEDSLHGRPISEEYISSMCRRLFGVSAKSVPSQDSNSGASLLRASIASHSDRLDAGISQNIPLYPSLDLQRVKSDLCTLEGREIPLLLQALRTRLTHSLPGEQRDAVLNAYIREDILGIRLDSQTCLLPLLYADSVTKEALSRLLNALGSLAPGRTYLAMNWDLLKAVFKAVQLERDDTPTRQNLTGVMQKLSLRRAPQSIMINMGVVSWLSRLLESSESLSEYSLHYTLALLMNLSLRSKGRASCVPHCPRLLVQLSRFLQLESAELRSYANGVLYSILSIGKVRDDAVSMGLQELLECVRKSSSNEIRRQIEFVLQQLESPAATSTLDTESDDEEDEEDTDDPTEPIEGDLEDFLRPSSHELHGEELLCHKYLYASNYTQRQELIRPTSKRNQVSFLSDNPLSRPITPRSFAHKQNNPISFPVESSKPRPSASDSTLVKSKQKAGATSARRPHSANKQTHSRSTQPPKSQSDPSIGADKGVGASLTGDKSMNQSSSSTPENLRKSVIRSNQLSTSISLNNSLSPGSKFDPQPSVKAIKKLDGQISREVMHEYKEVFVSRPRITRTPEPDEDSSPEQSDVTRSTTINMATDSLGSGPYAPIIDKSPNDESNIPKDTIPNVMLEFDVSPPKTIQSTRTTKQNESRAVKPNVTNQQNARNVVTRARSKAKQAK</sequence>
<dbReference type="GO" id="GO:0060271">
    <property type="term" value="P:cilium assembly"/>
    <property type="evidence" value="ECO:0007669"/>
    <property type="project" value="InterPro"/>
</dbReference>
<dbReference type="InterPro" id="IPR016024">
    <property type="entry name" value="ARM-type_fold"/>
</dbReference>
<feature type="domain" description="LisH" evidence="5">
    <location>
        <begin position="472"/>
        <end position="590"/>
    </location>
</feature>
<comment type="caution">
    <text evidence="7">The sequence shown here is derived from an EMBL/GenBank/DDBJ whole genome shotgun (WGS) entry which is preliminary data.</text>
</comment>
<organism evidence="7 8">
    <name type="scientific">Oopsacas minuta</name>
    <dbReference type="NCBI Taxonomy" id="111878"/>
    <lineage>
        <taxon>Eukaryota</taxon>
        <taxon>Metazoa</taxon>
        <taxon>Porifera</taxon>
        <taxon>Hexactinellida</taxon>
        <taxon>Hexasterophora</taxon>
        <taxon>Lyssacinosida</taxon>
        <taxon>Leucopsacidae</taxon>
        <taxon>Oopsacas</taxon>
    </lineage>
</organism>
<feature type="compositionally biased region" description="Polar residues" evidence="4">
    <location>
        <begin position="920"/>
        <end position="929"/>
    </location>
</feature>
<feature type="region of interest" description="Disordered" evidence="4">
    <location>
        <begin position="656"/>
        <end position="778"/>
    </location>
</feature>
<dbReference type="PANTHER" id="PTHR14881:SF4">
    <property type="entry name" value="LISH DOMAIN-CONTAINING PROTEIN ARMC9"/>
    <property type="match status" value="1"/>
</dbReference>
<dbReference type="InterPro" id="IPR011989">
    <property type="entry name" value="ARM-like"/>
</dbReference>
<dbReference type="Proteomes" id="UP001165289">
    <property type="component" value="Unassembled WGS sequence"/>
</dbReference>
<feature type="compositionally biased region" description="Polar residues" evidence="4">
    <location>
        <begin position="846"/>
        <end position="864"/>
    </location>
</feature>